<dbReference type="Proteomes" id="UP000282892">
    <property type="component" value="Chromosome"/>
</dbReference>
<dbReference type="GO" id="GO:0046872">
    <property type="term" value="F:metal ion binding"/>
    <property type="evidence" value="ECO:0007669"/>
    <property type="project" value="UniProtKB-KW"/>
</dbReference>
<sequence length="276" mass="31200">MAKRYSGKFWEDRFLPRLSSTQMQKLPKKDSLIILPIGAVEQHGPHLPVFTDTILAETVLEEALQYVPSDSNIWVLPPLPYGKSNEHLGRAGTFSLSSTTLQSVILDIGRSLKQNGFRRLLLFNAHGGNSDLLNLIAREVRLETDLMVFRLNVGGLTLEENILNETERLLGIHGGDYETSLIMASYPDWVREDELPVEYPELLQKSKFLRFQKSNFAWTIDDVSSSGILGNARTASAEKGRRIYEQHGKEVAEILLEMMNFEIVSLIAKESIEIKK</sequence>
<keyword evidence="4" id="KW-0862">Zinc</keyword>
<evidence type="ECO:0000313" key="6">
    <source>
        <dbReference type="EMBL" id="AZU62135.1"/>
    </source>
</evidence>
<evidence type="ECO:0000256" key="4">
    <source>
        <dbReference type="ARBA" id="ARBA00022833"/>
    </source>
</evidence>
<protein>
    <submittedName>
        <fullName evidence="6">Creatininase</fullName>
    </submittedName>
</protein>
<dbReference type="PANTHER" id="PTHR35005">
    <property type="entry name" value="3-DEHYDRO-SCYLLO-INOSOSE HYDROLASE"/>
    <property type="match status" value="1"/>
</dbReference>
<keyword evidence="2" id="KW-0479">Metal-binding</keyword>
<organism evidence="6 7">
    <name type="scientific">Neobacillus mesonae</name>
    <dbReference type="NCBI Taxonomy" id="1193713"/>
    <lineage>
        <taxon>Bacteria</taxon>
        <taxon>Bacillati</taxon>
        <taxon>Bacillota</taxon>
        <taxon>Bacilli</taxon>
        <taxon>Bacillales</taxon>
        <taxon>Bacillaceae</taxon>
        <taxon>Neobacillus</taxon>
    </lineage>
</organism>
<dbReference type="Pfam" id="PF02633">
    <property type="entry name" value="Creatininase"/>
    <property type="match status" value="1"/>
</dbReference>
<dbReference type="Gene3D" id="3.40.50.10310">
    <property type="entry name" value="Creatininase"/>
    <property type="match status" value="1"/>
</dbReference>
<reference evidence="6 7" key="1">
    <citation type="submission" date="2017-07" db="EMBL/GenBank/DDBJ databases">
        <title>The complete genome sequence of Bacillus mesonae strain H20-5, an efficient strain improving plant abiotic stress resistance.</title>
        <authorList>
            <person name="Kim S.Y."/>
            <person name="Song H."/>
            <person name="Sang M.K."/>
            <person name="Weon H.-Y."/>
            <person name="Song J."/>
        </authorList>
    </citation>
    <scope>NUCLEOTIDE SEQUENCE [LARGE SCALE GENOMIC DNA]</scope>
    <source>
        <strain evidence="6 7">H20-5</strain>
    </source>
</reference>
<evidence type="ECO:0000256" key="1">
    <source>
        <dbReference type="ARBA" id="ARBA00001947"/>
    </source>
</evidence>
<dbReference type="KEGG" id="nmk:CHR53_13060"/>
<comment type="similarity">
    <text evidence="5">Belongs to the creatininase superfamily.</text>
</comment>
<evidence type="ECO:0000256" key="3">
    <source>
        <dbReference type="ARBA" id="ARBA00022801"/>
    </source>
</evidence>
<dbReference type="EMBL" id="CP022572">
    <property type="protein sequence ID" value="AZU62135.1"/>
    <property type="molecule type" value="Genomic_DNA"/>
</dbReference>
<dbReference type="SUPFAM" id="SSF102215">
    <property type="entry name" value="Creatininase"/>
    <property type="match status" value="1"/>
</dbReference>
<name>A0A3Q9QTX0_9BACI</name>
<proteinExistence type="inferred from homology"/>
<keyword evidence="3" id="KW-0378">Hydrolase</keyword>
<dbReference type="PANTHER" id="PTHR35005:SF1">
    <property type="entry name" value="2-AMINO-5-FORMYLAMINO-6-RIBOSYLAMINOPYRIMIDIN-4(3H)-ONE 5'-MONOPHOSPHATE DEFORMYLASE"/>
    <property type="match status" value="1"/>
</dbReference>
<dbReference type="STRING" id="1193713.GCA_001636315_05051"/>
<dbReference type="InterPro" id="IPR003785">
    <property type="entry name" value="Creatininase/forma_Hydrolase"/>
</dbReference>
<dbReference type="OrthoDB" id="9801445at2"/>
<dbReference type="RefSeq" id="WP_127486822.1">
    <property type="nucleotide sequence ID" value="NZ_CP022572.1"/>
</dbReference>
<dbReference type="InterPro" id="IPR024087">
    <property type="entry name" value="Creatininase-like_sf"/>
</dbReference>
<evidence type="ECO:0000313" key="7">
    <source>
        <dbReference type="Proteomes" id="UP000282892"/>
    </source>
</evidence>
<keyword evidence="7" id="KW-1185">Reference proteome</keyword>
<dbReference type="GO" id="GO:0009231">
    <property type="term" value="P:riboflavin biosynthetic process"/>
    <property type="evidence" value="ECO:0007669"/>
    <property type="project" value="TreeGrafter"/>
</dbReference>
<evidence type="ECO:0000256" key="2">
    <source>
        <dbReference type="ARBA" id="ARBA00022723"/>
    </source>
</evidence>
<dbReference type="AlphaFoldDB" id="A0A3Q9QTX0"/>
<gene>
    <name evidence="6" type="ORF">CHR53_13060</name>
</gene>
<accession>A0A3Q9QTX0</accession>
<evidence type="ECO:0000256" key="5">
    <source>
        <dbReference type="ARBA" id="ARBA00024029"/>
    </source>
</evidence>
<dbReference type="GO" id="GO:0016811">
    <property type="term" value="F:hydrolase activity, acting on carbon-nitrogen (but not peptide) bonds, in linear amides"/>
    <property type="evidence" value="ECO:0007669"/>
    <property type="project" value="TreeGrafter"/>
</dbReference>
<comment type="cofactor">
    <cofactor evidence="1">
        <name>Zn(2+)</name>
        <dbReference type="ChEBI" id="CHEBI:29105"/>
    </cofactor>
</comment>